<dbReference type="Gene3D" id="3.30.360.10">
    <property type="entry name" value="Dihydrodipicolinate Reductase, domain 2"/>
    <property type="match status" value="1"/>
</dbReference>
<feature type="domain" description="Gfo/Idh/MocA-like oxidoreductase N-terminal" evidence="1">
    <location>
        <begin position="2"/>
        <end position="108"/>
    </location>
</feature>
<reference evidence="3 4" key="1">
    <citation type="submission" date="2022-11" db="EMBL/GenBank/DDBJ databases">
        <title>Study of microbial diversity in lake waters.</title>
        <authorList>
            <person name="Zhang J."/>
        </authorList>
    </citation>
    <scope>NUCLEOTIDE SEQUENCE [LARGE SCALE GENOMIC DNA]</scope>
    <source>
        <strain evidence="3 4">DT12</strain>
    </source>
</reference>
<accession>A0ABT3X3N0</accession>
<dbReference type="PANTHER" id="PTHR43377:SF1">
    <property type="entry name" value="BILIVERDIN REDUCTASE A"/>
    <property type="match status" value="1"/>
</dbReference>
<dbReference type="Pfam" id="PF22725">
    <property type="entry name" value="GFO_IDH_MocA_C3"/>
    <property type="match status" value="1"/>
</dbReference>
<dbReference type="PANTHER" id="PTHR43377">
    <property type="entry name" value="BILIVERDIN REDUCTASE A"/>
    <property type="match status" value="1"/>
</dbReference>
<keyword evidence="4" id="KW-1185">Reference proteome</keyword>
<dbReference type="SUPFAM" id="SSF51735">
    <property type="entry name" value="NAD(P)-binding Rossmann-fold domains"/>
    <property type="match status" value="1"/>
</dbReference>
<sequence>MIRLAIIGAGWISQTAHLPLLTQREGVTVVAVCDTQLELAQRVAAQFAIPAATDDITELFELSLGGVIVATPTNTHAQVVEACLDRGLHVMCEKPLGLSEHDLSRLREHPHRERLAVGYVNRHREDVTALRDLPLGDIRRCTVVWRRQQGVPRPGSWITQRELSGGGVLLDLGSHMLDLGLMFCPLEVQSVEAVLNDGAGSASSGASWFDADWTAGRVDVEQAAVATIHGADGREIRLHVSWDDSPQDDRTQVLLEGSHGRAELRTLFGFSSRRHWEYPQILHTAQDGTVTERLPYGPCVPEPLQAFAALHDAFLRCIENGEPHPCGLEQGLRVAVATDAIYKAGAIKR</sequence>
<dbReference type="InterPro" id="IPR051450">
    <property type="entry name" value="Gfo/Idh/MocA_Oxidoreductases"/>
</dbReference>
<dbReference type="EMBL" id="JAPMLT010000004">
    <property type="protein sequence ID" value="MCX7570231.1"/>
    <property type="molecule type" value="Genomic_DNA"/>
</dbReference>
<dbReference type="SUPFAM" id="SSF55347">
    <property type="entry name" value="Glyceraldehyde-3-phosphate dehydrogenase-like, C-terminal domain"/>
    <property type="match status" value="1"/>
</dbReference>
<dbReference type="RefSeq" id="WP_267151482.1">
    <property type="nucleotide sequence ID" value="NZ_JAPMLT010000004.1"/>
</dbReference>
<gene>
    <name evidence="3" type="ORF">OS242_09680</name>
</gene>
<evidence type="ECO:0000259" key="1">
    <source>
        <dbReference type="Pfam" id="PF01408"/>
    </source>
</evidence>
<evidence type="ECO:0000313" key="4">
    <source>
        <dbReference type="Proteomes" id="UP001208017"/>
    </source>
</evidence>
<organism evidence="3 4">
    <name type="scientific">Tumebacillus lacus</name>
    <dbReference type="NCBI Taxonomy" id="2995335"/>
    <lineage>
        <taxon>Bacteria</taxon>
        <taxon>Bacillati</taxon>
        <taxon>Bacillota</taxon>
        <taxon>Bacilli</taxon>
        <taxon>Bacillales</taxon>
        <taxon>Alicyclobacillaceae</taxon>
        <taxon>Tumebacillus</taxon>
    </lineage>
</organism>
<proteinExistence type="predicted"/>
<dbReference type="Gene3D" id="3.40.50.720">
    <property type="entry name" value="NAD(P)-binding Rossmann-like Domain"/>
    <property type="match status" value="1"/>
</dbReference>
<protein>
    <submittedName>
        <fullName evidence="3">Gfo/Idh/MocA family oxidoreductase</fullName>
    </submittedName>
</protein>
<dbReference type="Proteomes" id="UP001208017">
    <property type="component" value="Unassembled WGS sequence"/>
</dbReference>
<dbReference type="InterPro" id="IPR000683">
    <property type="entry name" value="Gfo/Idh/MocA-like_OxRdtase_N"/>
</dbReference>
<evidence type="ECO:0000313" key="3">
    <source>
        <dbReference type="EMBL" id="MCX7570231.1"/>
    </source>
</evidence>
<dbReference type="InterPro" id="IPR055170">
    <property type="entry name" value="GFO_IDH_MocA-like_dom"/>
</dbReference>
<feature type="domain" description="GFO/IDH/MocA-like oxidoreductase" evidence="2">
    <location>
        <begin position="135"/>
        <end position="261"/>
    </location>
</feature>
<evidence type="ECO:0000259" key="2">
    <source>
        <dbReference type="Pfam" id="PF22725"/>
    </source>
</evidence>
<dbReference type="Pfam" id="PF01408">
    <property type="entry name" value="GFO_IDH_MocA"/>
    <property type="match status" value="1"/>
</dbReference>
<dbReference type="InterPro" id="IPR036291">
    <property type="entry name" value="NAD(P)-bd_dom_sf"/>
</dbReference>
<name>A0ABT3X3N0_9BACL</name>
<comment type="caution">
    <text evidence="3">The sequence shown here is derived from an EMBL/GenBank/DDBJ whole genome shotgun (WGS) entry which is preliminary data.</text>
</comment>